<dbReference type="EMBL" id="CP030941">
    <property type="protein sequence ID" value="UUP16784.1"/>
    <property type="molecule type" value="Genomic_DNA"/>
</dbReference>
<organism evidence="2 3">
    <name type="scientific">Nitratireductor thuwali</name>
    <dbReference type="NCBI Taxonomy" id="2267699"/>
    <lineage>
        <taxon>Bacteria</taxon>
        <taxon>Pseudomonadati</taxon>
        <taxon>Pseudomonadota</taxon>
        <taxon>Alphaproteobacteria</taxon>
        <taxon>Hyphomicrobiales</taxon>
        <taxon>Phyllobacteriaceae</taxon>
        <taxon>Nitratireductor</taxon>
    </lineage>
</organism>
<protein>
    <recommendedName>
        <fullName evidence="1">Peptidase S74 domain-containing protein</fullName>
    </recommendedName>
</protein>
<reference evidence="2 3" key="1">
    <citation type="submission" date="2018-07" db="EMBL/GenBank/DDBJ databases">
        <title>Genome sequence of Nitratireductor thuwali#1536.</title>
        <authorList>
            <person name="Michoud G."/>
            <person name="Merlino G."/>
            <person name="Sefrji F.O."/>
            <person name="Daffonchio D."/>
        </authorList>
    </citation>
    <scope>NUCLEOTIDE SEQUENCE [LARGE SCALE GENOMIC DNA]</scope>
    <source>
        <strain evidence="3">Nit1536</strain>
    </source>
</reference>
<dbReference type="Proteomes" id="UP001342418">
    <property type="component" value="Chromosome"/>
</dbReference>
<dbReference type="Pfam" id="PF13884">
    <property type="entry name" value="Peptidase_S74"/>
    <property type="match status" value="1"/>
</dbReference>
<evidence type="ECO:0000259" key="1">
    <source>
        <dbReference type="PROSITE" id="PS51688"/>
    </source>
</evidence>
<evidence type="ECO:0000313" key="3">
    <source>
        <dbReference type="Proteomes" id="UP001342418"/>
    </source>
</evidence>
<dbReference type="InterPro" id="IPR021251">
    <property type="entry name" value="DUF2793"/>
</dbReference>
<dbReference type="Pfam" id="PF10983">
    <property type="entry name" value="DUF2793"/>
    <property type="match status" value="1"/>
</dbReference>
<dbReference type="InterPro" id="IPR030392">
    <property type="entry name" value="S74_ICA"/>
</dbReference>
<accession>A0ABY5MIT4</accession>
<sequence>MQNSPSLLLPYILPSQAQKHVTHNEAVRMLDALVQANAASDTLAAPPAEPAEGESYIVAGPASGAWAGREGDLAAYQDGAWAFFAPSAGWRVWVQDAARLRVFDGSAWIDIFERVETLGISADADATNRLAVSSPATLLNNAGAGHQLKINKNAAGDTASLLFQTGWSGRAEMGTAGSDDFSVKVSPDGAAWGTALAVHTDSSVRFPGIGTTANAANAYLDSADGHNLLRVTSSARYKTDVQALEISRAMALMGVKPVRYRSLAASDNPGWSWYGFIAEEVAEIDPRMVHWGYGPDDYETIETTDQDGGARAERRLRPGAELKPQSVAYDRFAVIHQAVLDHVLQRLDALEGVAASQPGA</sequence>
<dbReference type="PROSITE" id="PS51688">
    <property type="entry name" value="ICA"/>
    <property type="match status" value="1"/>
</dbReference>
<name>A0ABY5MIT4_9HYPH</name>
<feature type="domain" description="Peptidase S74" evidence="1">
    <location>
        <begin position="233"/>
        <end position="354"/>
    </location>
</feature>
<evidence type="ECO:0000313" key="2">
    <source>
        <dbReference type="EMBL" id="UUP16784.1"/>
    </source>
</evidence>
<proteinExistence type="predicted"/>
<gene>
    <name evidence="2" type="ORF">NTH_01231</name>
</gene>
<keyword evidence="3" id="KW-1185">Reference proteome</keyword>